<protein>
    <submittedName>
        <fullName evidence="1">Uncharacterized protein</fullName>
    </submittedName>
</protein>
<dbReference type="EMBL" id="JAUIQD010000002">
    <property type="protein sequence ID" value="KAK3358730.1"/>
    <property type="molecule type" value="Genomic_DNA"/>
</dbReference>
<reference evidence="1" key="2">
    <citation type="submission" date="2023-06" db="EMBL/GenBank/DDBJ databases">
        <authorList>
            <consortium name="Lawrence Berkeley National Laboratory"/>
            <person name="Haridas S."/>
            <person name="Hensen N."/>
            <person name="Bonometti L."/>
            <person name="Westerberg I."/>
            <person name="Brannstrom I.O."/>
            <person name="Guillou S."/>
            <person name="Cros-Aarteil S."/>
            <person name="Calhoun S."/>
            <person name="Kuo A."/>
            <person name="Mondo S."/>
            <person name="Pangilinan J."/>
            <person name="Riley R."/>
            <person name="Labutti K."/>
            <person name="Andreopoulos B."/>
            <person name="Lipzen A."/>
            <person name="Chen C."/>
            <person name="Yanf M."/>
            <person name="Daum C."/>
            <person name="Ng V."/>
            <person name="Clum A."/>
            <person name="Steindorff A."/>
            <person name="Ohm R."/>
            <person name="Martin F."/>
            <person name="Silar P."/>
            <person name="Natvig D."/>
            <person name="Lalanne C."/>
            <person name="Gautier V."/>
            <person name="Ament-Velasquez S.L."/>
            <person name="Kruys A."/>
            <person name="Hutchinson M.I."/>
            <person name="Powell A.J."/>
            <person name="Barry K."/>
            <person name="Miller A.N."/>
            <person name="Grigoriev I.V."/>
            <person name="Debuchy R."/>
            <person name="Gladieux P."/>
            <person name="Thoren M.H."/>
            <person name="Johannesson H."/>
        </authorList>
    </citation>
    <scope>NUCLEOTIDE SEQUENCE</scope>
    <source>
        <strain evidence="1">CBS 955.72</strain>
    </source>
</reference>
<keyword evidence="2" id="KW-1185">Reference proteome</keyword>
<organism evidence="1 2">
    <name type="scientific">Lasiosphaeria hispida</name>
    <dbReference type="NCBI Taxonomy" id="260671"/>
    <lineage>
        <taxon>Eukaryota</taxon>
        <taxon>Fungi</taxon>
        <taxon>Dikarya</taxon>
        <taxon>Ascomycota</taxon>
        <taxon>Pezizomycotina</taxon>
        <taxon>Sordariomycetes</taxon>
        <taxon>Sordariomycetidae</taxon>
        <taxon>Sordariales</taxon>
        <taxon>Lasiosphaeriaceae</taxon>
        <taxon>Lasiosphaeria</taxon>
    </lineage>
</organism>
<dbReference type="Proteomes" id="UP001275084">
    <property type="component" value="Unassembled WGS sequence"/>
</dbReference>
<proteinExistence type="predicted"/>
<comment type="caution">
    <text evidence="1">The sequence shown here is derived from an EMBL/GenBank/DDBJ whole genome shotgun (WGS) entry which is preliminary data.</text>
</comment>
<evidence type="ECO:0000313" key="1">
    <source>
        <dbReference type="EMBL" id="KAK3358730.1"/>
    </source>
</evidence>
<gene>
    <name evidence="1" type="ORF">B0T25DRAFT_576979</name>
</gene>
<name>A0AAJ0MH00_9PEZI</name>
<accession>A0AAJ0MH00</accession>
<evidence type="ECO:0000313" key="2">
    <source>
        <dbReference type="Proteomes" id="UP001275084"/>
    </source>
</evidence>
<dbReference type="AlphaFoldDB" id="A0AAJ0MH00"/>
<sequence>MVQVGKWAVNLPVTTPTKRKKIGQDVAIQTNRHRLAGAPAFLKPNMNWSHFGLTYMFCDATGSVASDHHLKLFDGWTLPQAYSECITHFDRNEAKRVGAYNNSLIICWARASLVLALRVAGEGNDQGTAVPPGSRPIGAINQVTINTNELVRFETCRQRILDMRQLVEDAGAIARQNKPSTLASLRNRD</sequence>
<reference evidence="1" key="1">
    <citation type="journal article" date="2023" name="Mol. Phylogenet. Evol.">
        <title>Genome-scale phylogeny and comparative genomics of the fungal order Sordariales.</title>
        <authorList>
            <person name="Hensen N."/>
            <person name="Bonometti L."/>
            <person name="Westerberg I."/>
            <person name="Brannstrom I.O."/>
            <person name="Guillou S."/>
            <person name="Cros-Aarteil S."/>
            <person name="Calhoun S."/>
            <person name="Haridas S."/>
            <person name="Kuo A."/>
            <person name="Mondo S."/>
            <person name="Pangilinan J."/>
            <person name="Riley R."/>
            <person name="LaButti K."/>
            <person name="Andreopoulos B."/>
            <person name="Lipzen A."/>
            <person name="Chen C."/>
            <person name="Yan M."/>
            <person name="Daum C."/>
            <person name="Ng V."/>
            <person name="Clum A."/>
            <person name="Steindorff A."/>
            <person name="Ohm R.A."/>
            <person name="Martin F."/>
            <person name="Silar P."/>
            <person name="Natvig D.O."/>
            <person name="Lalanne C."/>
            <person name="Gautier V."/>
            <person name="Ament-Velasquez S.L."/>
            <person name="Kruys A."/>
            <person name="Hutchinson M.I."/>
            <person name="Powell A.J."/>
            <person name="Barry K."/>
            <person name="Miller A.N."/>
            <person name="Grigoriev I.V."/>
            <person name="Debuchy R."/>
            <person name="Gladieux P."/>
            <person name="Hiltunen Thoren M."/>
            <person name="Johannesson H."/>
        </authorList>
    </citation>
    <scope>NUCLEOTIDE SEQUENCE</scope>
    <source>
        <strain evidence="1">CBS 955.72</strain>
    </source>
</reference>